<dbReference type="RefSeq" id="WP_387970146.1">
    <property type="nucleotide sequence ID" value="NZ_JBHRWO010000004.1"/>
</dbReference>
<dbReference type="EMBL" id="JBHRWO010000004">
    <property type="protein sequence ID" value="MFC3491407.1"/>
    <property type="molecule type" value="Genomic_DNA"/>
</dbReference>
<protein>
    <submittedName>
        <fullName evidence="3">Uncharacterized protein</fullName>
    </submittedName>
</protein>
<gene>
    <name evidence="3" type="ORF">ACFO8M_02760</name>
</gene>
<feature type="coiled-coil region" evidence="1">
    <location>
        <begin position="34"/>
        <end position="61"/>
    </location>
</feature>
<evidence type="ECO:0000313" key="3">
    <source>
        <dbReference type="EMBL" id="MFC3491407.1"/>
    </source>
</evidence>
<comment type="caution">
    <text evidence="3">The sequence shown here is derived from an EMBL/GenBank/DDBJ whole genome shotgun (WGS) entry which is preliminary data.</text>
</comment>
<evidence type="ECO:0000256" key="2">
    <source>
        <dbReference type="SAM" id="Phobius"/>
    </source>
</evidence>
<proteinExistence type="predicted"/>
<keyword evidence="2" id="KW-0812">Transmembrane</keyword>
<dbReference type="Proteomes" id="UP001595712">
    <property type="component" value="Unassembled WGS sequence"/>
</dbReference>
<sequence>MSDSYSSNDNSSYSEYWSSSDVLPTWYWTEAGRERAQEQAIEQQRARTRRLERERRAAEAELAERISSTASLMNSRLDTVIQWTELRFQQLEFDEYQARKEIRNTVRALAEGRDPVLHGFDDVPGYWLPPAAAAVLPLVLRDRVPQQRTAGNSFADLKTGLEAARERDAVRAELFSLAVGRCFDQPAFIDAAVLRLLTEPSDLGVAEPGQVAAGWRTLWEQAALGAFGPSAEAQIASLLRERFDAQSLDEAALASWDTAIADFGATEARRLTPAEAYEALAAHFAAEPDAPALPADEASLSASAYGEVSAPSGPAPDAAWRSYLQELIEEPSPAELPLVLRMAEFNPLPERREGDRRSWTAPAGTVADLVRRDLFDPETPVPLRRLALDLAAPVLRSRLDHREASLGTTEKVTVNVRRRGETIGVTRDGHDPEQFAAVERRIDAAFAAVAPSTAVTASFVAGIGAFAVLMLVLGQWFLAALCAAAAVIPLWKHRTDAAKAAQQNVRRDDQLADVRAALLKARKDAELEERTETERDIATRQALKRLRSALPAEPRPNVLSESR</sequence>
<reference evidence="4" key="1">
    <citation type="journal article" date="2019" name="Int. J. Syst. Evol. Microbiol.">
        <title>The Global Catalogue of Microorganisms (GCM) 10K type strain sequencing project: providing services to taxonomists for standard genome sequencing and annotation.</title>
        <authorList>
            <consortium name="The Broad Institute Genomics Platform"/>
            <consortium name="The Broad Institute Genome Sequencing Center for Infectious Disease"/>
            <person name="Wu L."/>
            <person name="Ma J."/>
        </authorList>
    </citation>
    <scope>NUCLEOTIDE SEQUENCE [LARGE SCALE GENOMIC DNA]</scope>
    <source>
        <strain evidence="4">CGMCC 4.7396</strain>
    </source>
</reference>
<evidence type="ECO:0000256" key="1">
    <source>
        <dbReference type="SAM" id="Coils"/>
    </source>
</evidence>
<feature type="transmembrane region" description="Helical" evidence="2">
    <location>
        <begin position="459"/>
        <end position="491"/>
    </location>
</feature>
<keyword evidence="2" id="KW-1133">Transmembrane helix</keyword>
<name>A0ABV7PV07_9ACTN</name>
<evidence type="ECO:0000313" key="4">
    <source>
        <dbReference type="Proteomes" id="UP001595712"/>
    </source>
</evidence>
<keyword evidence="1" id="KW-0175">Coiled coil</keyword>
<accession>A0ABV7PV07</accession>
<keyword evidence="2" id="KW-0472">Membrane</keyword>
<keyword evidence="4" id="KW-1185">Reference proteome</keyword>
<organism evidence="3 4">
    <name type="scientific">Glycomyces rhizosphaerae</name>
    <dbReference type="NCBI Taxonomy" id="2054422"/>
    <lineage>
        <taxon>Bacteria</taxon>
        <taxon>Bacillati</taxon>
        <taxon>Actinomycetota</taxon>
        <taxon>Actinomycetes</taxon>
        <taxon>Glycomycetales</taxon>
        <taxon>Glycomycetaceae</taxon>
        <taxon>Glycomyces</taxon>
    </lineage>
</organism>